<keyword evidence="2" id="KW-1185">Reference proteome</keyword>
<gene>
    <name evidence="1" type="ORF">HMPREF9440_01650</name>
</gene>
<accession>H3KFX8</accession>
<dbReference type="HOGENOM" id="CLU_1328917_0_0_4"/>
<dbReference type="AlphaFoldDB" id="H3KFX8"/>
<reference evidence="1 2" key="1">
    <citation type="submission" date="2011-11" db="EMBL/GenBank/DDBJ databases">
        <authorList>
            <person name="Weinstock G."/>
            <person name="Sodergren E."/>
            <person name="Clifton S."/>
            <person name="Fulton L."/>
            <person name="Fulton B."/>
            <person name="Courtney L."/>
            <person name="Fronick C."/>
            <person name="Harrison M."/>
            <person name="Strong C."/>
            <person name="Farmer C."/>
            <person name="Delahaunty K."/>
            <person name="Markovic C."/>
            <person name="Hall O."/>
            <person name="Minx P."/>
            <person name="Tomlinson C."/>
            <person name="Mitreva M."/>
            <person name="Hou S."/>
            <person name="Chen J."/>
            <person name="Wollam A."/>
            <person name="Pepin K.H."/>
            <person name="Johnson M."/>
            <person name="Bhonagiri V."/>
            <person name="Zhang X."/>
            <person name="Suruliraj S."/>
            <person name="Warren W."/>
            <person name="Chinwalla A."/>
            <person name="Mardis E.R."/>
            <person name="Wilson R.K."/>
        </authorList>
    </citation>
    <scope>NUCLEOTIDE SEQUENCE [LARGE SCALE GENOMIC DNA]</scope>
    <source>
        <strain evidence="1 2">YIT 11816</strain>
    </source>
</reference>
<dbReference type="EMBL" id="AFBQ01000250">
    <property type="protein sequence ID" value="EHY30983.1"/>
    <property type="molecule type" value="Genomic_DNA"/>
</dbReference>
<feature type="non-terminal residue" evidence="1">
    <location>
        <position position="218"/>
    </location>
</feature>
<comment type="caution">
    <text evidence="1">The sequence shown here is derived from an EMBL/GenBank/DDBJ whole genome shotgun (WGS) entry which is preliminary data.</text>
</comment>
<proteinExistence type="predicted"/>
<evidence type="ECO:0000313" key="1">
    <source>
        <dbReference type="EMBL" id="EHY30983.1"/>
    </source>
</evidence>
<protein>
    <submittedName>
        <fullName evidence="1">Uncharacterized protein</fullName>
    </submittedName>
</protein>
<dbReference type="Proteomes" id="UP000004956">
    <property type="component" value="Unassembled WGS sequence"/>
</dbReference>
<dbReference type="STRING" id="762967.HMPREF9440_01650"/>
<name>H3KFX8_9BURK</name>
<sequence length="218" mass="23227">MGTMTYKAFILIPGARWPEPAARHLLETLTSAERAMLDAFGDAAEDPVTQWIAPEPFGRAPHLVWAWRVVAQRRGAPVTAPYAWVAQGGPEQSTEMWALTPLTRDAEGRVGGVFPITDDLTLPLLMRLSPAVEAAGGRLQWSGAGLYLTTKTLWDASAAPAGSLEGLPWDELAHQRAGTDAHKLEELSLALTDAAKADPKLTGIAGFWLHGGGTAEGA</sequence>
<organism evidence="1 2">
    <name type="scientific">Sutterella parvirubra YIT 11816</name>
    <dbReference type="NCBI Taxonomy" id="762967"/>
    <lineage>
        <taxon>Bacteria</taxon>
        <taxon>Pseudomonadati</taxon>
        <taxon>Pseudomonadota</taxon>
        <taxon>Betaproteobacteria</taxon>
        <taxon>Burkholderiales</taxon>
        <taxon>Sutterellaceae</taxon>
        <taxon>Sutterella</taxon>
    </lineage>
</organism>
<evidence type="ECO:0000313" key="2">
    <source>
        <dbReference type="Proteomes" id="UP000004956"/>
    </source>
</evidence>